<dbReference type="Gene3D" id="3.90.45.10">
    <property type="entry name" value="Peptide deformylase"/>
    <property type="match status" value="1"/>
</dbReference>
<dbReference type="GO" id="GO:0046872">
    <property type="term" value="F:metal ion binding"/>
    <property type="evidence" value="ECO:0007669"/>
    <property type="project" value="UniProtKB-KW"/>
</dbReference>
<feature type="active site" evidence="6">
    <location>
        <position position="143"/>
    </location>
</feature>
<dbReference type="NCBIfam" id="NF001159">
    <property type="entry name" value="PRK00150.1-3"/>
    <property type="match status" value="1"/>
</dbReference>
<dbReference type="PANTHER" id="PTHR10458">
    <property type="entry name" value="PEPTIDE DEFORMYLASE"/>
    <property type="match status" value="1"/>
</dbReference>
<dbReference type="GO" id="GO:0006412">
    <property type="term" value="P:translation"/>
    <property type="evidence" value="ECO:0007669"/>
    <property type="project" value="UniProtKB-UniRule"/>
</dbReference>
<dbReference type="EMBL" id="CP013099">
    <property type="protein sequence ID" value="ALP53239.1"/>
    <property type="molecule type" value="Genomic_DNA"/>
</dbReference>
<evidence type="ECO:0000313" key="7">
    <source>
        <dbReference type="EMBL" id="ALP53239.1"/>
    </source>
</evidence>
<dbReference type="FunFam" id="3.90.45.10:FF:000003">
    <property type="entry name" value="Peptide deformylase"/>
    <property type="match status" value="1"/>
</dbReference>
<dbReference type="EC" id="3.5.1.88" evidence="6"/>
<reference evidence="7" key="1">
    <citation type="submission" date="2015-10" db="EMBL/GenBank/DDBJ databases">
        <title>Description of Candidatus Tenderia electrophaga gen. nov, sp. nov., an Uncultivated Electroautotroph from a Biocathode Enrichment.</title>
        <authorList>
            <person name="Eddie B.J."/>
            <person name="Malanoski A.P."/>
            <person name="Wang Z."/>
            <person name="Hall R.J."/>
            <person name="Oh S.D."/>
            <person name="Heiner C."/>
            <person name="Lin B."/>
            <person name="Strycharz-Glaven S.M."/>
        </authorList>
    </citation>
    <scope>NUCLEOTIDE SEQUENCE [LARGE SCALE GENOMIC DNA]</scope>
    <source>
        <strain evidence="7">NRL1</strain>
    </source>
</reference>
<dbReference type="NCBIfam" id="TIGR00079">
    <property type="entry name" value="pept_deformyl"/>
    <property type="match status" value="1"/>
</dbReference>
<evidence type="ECO:0000256" key="2">
    <source>
        <dbReference type="ARBA" id="ARBA00022723"/>
    </source>
</evidence>
<keyword evidence="8" id="KW-1185">Reference proteome</keyword>
<name>A0A0S2TDJ8_9GAMM</name>
<keyword evidence="5 6" id="KW-0408">Iron</keyword>
<evidence type="ECO:0000256" key="4">
    <source>
        <dbReference type="ARBA" id="ARBA00022917"/>
    </source>
</evidence>
<dbReference type="PRINTS" id="PR01576">
    <property type="entry name" value="PDEFORMYLASE"/>
</dbReference>
<evidence type="ECO:0000256" key="1">
    <source>
        <dbReference type="ARBA" id="ARBA00010759"/>
    </source>
</evidence>
<proteinExistence type="inferred from homology"/>
<dbReference type="HAMAP" id="MF_00163">
    <property type="entry name" value="Pep_deformylase"/>
    <property type="match status" value="1"/>
</dbReference>
<feature type="binding site" evidence="6">
    <location>
        <position position="146"/>
    </location>
    <ligand>
        <name>Fe cation</name>
        <dbReference type="ChEBI" id="CHEBI:24875"/>
    </ligand>
</feature>
<dbReference type="Pfam" id="PF01327">
    <property type="entry name" value="Pep_deformylase"/>
    <property type="match status" value="1"/>
</dbReference>
<protein>
    <recommendedName>
        <fullName evidence="6">Peptide deformylase</fullName>
        <shortName evidence="6">PDF</shortName>
        <ecNumber evidence="6">3.5.1.88</ecNumber>
    </recommendedName>
    <alternativeName>
        <fullName evidence="6">Polypeptide deformylase</fullName>
    </alternativeName>
</protein>
<keyword evidence="2 6" id="KW-0479">Metal-binding</keyword>
<feature type="binding site" evidence="6">
    <location>
        <position position="100"/>
    </location>
    <ligand>
        <name>Fe cation</name>
        <dbReference type="ChEBI" id="CHEBI:24875"/>
    </ligand>
</feature>
<feature type="binding site" evidence="6">
    <location>
        <position position="142"/>
    </location>
    <ligand>
        <name>Fe cation</name>
        <dbReference type="ChEBI" id="CHEBI:24875"/>
    </ligand>
</feature>
<comment type="catalytic activity">
    <reaction evidence="6">
        <text>N-terminal N-formyl-L-methionyl-[peptide] + H2O = N-terminal L-methionyl-[peptide] + formate</text>
        <dbReference type="Rhea" id="RHEA:24420"/>
        <dbReference type="Rhea" id="RHEA-COMP:10639"/>
        <dbReference type="Rhea" id="RHEA-COMP:10640"/>
        <dbReference type="ChEBI" id="CHEBI:15377"/>
        <dbReference type="ChEBI" id="CHEBI:15740"/>
        <dbReference type="ChEBI" id="CHEBI:49298"/>
        <dbReference type="ChEBI" id="CHEBI:64731"/>
        <dbReference type="EC" id="3.5.1.88"/>
    </reaction>
</comment>
<evidence type="ECO:0000256" key="6">
    <source>
        <dbReference type="HAMAP-Rule" id="MF_00163"/>
    </source>
</evidence>
<dbReference type="PIRSF" id="PIRSF004749">
    <property type="entry name" value="Pep_def"/>
    <property type="match status" value="1"/>
</dbReference>
<dbReference type="PANTHER" id="PTHR10458:SF20">
    <property type="entry name" value="PEPTIDE DEFORMYLASE 1"/>
    <property type="match status" value="1"/>
</dbReference>
<evidence type="ECO:0000313" key="8">
    <source>
        <dbReference type="Proteomes" id="UP000055136"/>
    </source>
</evidence>
<keyword evidence="3 6" id="KW-0378">Hydrolase</keyword>
<sequence>MAIRQVLRMGHPTLLQVAQPVTEFNTAVLDALIADMFDTMAEYQGVGLAAPQIGVSLRIIIFGFERNARYPEAEPVPTTVLINPDIEYPVAEQQEGWEGCLSVPGMRGLVPRYTQIRYRGVDQAGTLIDRSVNGFHARVVQHEVDHLDGILYPQRVEDMTQFGFIEELGLRGGA</sequence>
<organism evidence="7 8">
    <name type="scientific">Candidatus Tenderia electrophaga</name>
    <dbReference type="NCBI Taxonomy" id="1748243"/>
    <lineage>
        <taxon>Bacteria</taxon>
        <taxon>Pseudomonadati</taxon>
        <taxon>Pseudomonadota</taxon>
        <taxon>Gammaproteobacteria</taxon>
        <taxon>Candidatus Tenderiales</taxon>
        <taxon>Candidatus Tenderiaceae</taxon>
        <taxon>Candidatus Tenderia</taxon>
    </lineage>
</organism>
<dbReference type="GO" id="GO:0042586">
    <property type="term" value="F:peptide deformylase activity"/>
    <property type="evidence" value="ECO:0007669"/>
    <property type="project" value="UniProtKB-UniRule"/>
</dbReference>
<dbReference type="SUPFAM" id="SSF56420">
    <property type="entry name" value="Peptide deformylase"/>
    <property type="match status" value="1"/>
</dbReference>
<comment type="function">
    <text evidence="6">Removes the formyl group from the N-terminal Met of newly synthesized proteins. Requires at least a dipeptide for an efficient rate of reaction. N-terminal L-methionine is a prerequisite for activity but the enzyme has broad specificity at other positions.</text>
</comment>
<dbReference type="AlphaFoldDB" id="A0A0S2TDJ8"/>
<keyword evidence="4 6" id="KW-0648">Protein biosynthesis</keyword>
<dbReference type="Proteomes" id="UP000055136">
    <property type="component" value="Chromosome"/>
</dbReference>
<dbReference type="InterPro" id="IPR023635">
    <property type="entry name" value="Peptide_deformylase"/>
</dbReference>
<evidence type="ECO:0000256" key="5">
    <source>
        <dbReference type="ARBA" id="ARBA00023004"/>
    </source>
</evidence>
<dbReference type="STRING" id="1748243.Tel_08770"/>
<gene>
    <name evidence="6" type="primary">def</name>
    <name evidence="7" type="ORF">Tel_08770</name>
</gene>
<evidence type="ECO:0000256" key="3">
    <source>
        <dbReference type="ARBA" id="ARBA00022801"/>
    </source>
</evidence>
<dbReference type="InterPro" id="IPR036821">
    <property type="entry name" value="Peptide_deformylase_sf"/>
</dbReference>
<comment type="cofactor">
    <cofactor evidence="6">
        <name>Fe(2+)</name>
        <dbReference type="ChEBI" id="CHEBI:29033"/>
    </cofactor>
    <text evidence="6">Binds 1 Fe(2+) ion.</text>
</comment>
<accession>A0A0S2TDJ8</accession>
<comment type="similarity">
    <text evidence="1 6">Belongs to the polypeptide deformylase family.</text>
</comment>
<dbReference type="KEGG" id="tee:Tel_08770"/>
<dbReference type="CDD" id="cd00487">
    <property type="entry name" value="Pep_deformylase"/>
    <property type="match status" value="1"/>
</dbReference>